<organism evidence="1 2">
    <name type="scientific">Nasonia vitripennis</name>
    <name type="common">Parasitic wasp</name>
    <dbReference type="NCBI Taxonomy" id="7425"/>
    <lineage>
        <taxon>Eukaryota</taxon>
        <taxon>Metazoa</taxon>
        <taxon>Ecdysozoa</taxon>
        <taxon>Arthropoda</taxon>
        <taxon>Hexapoda</taxon>
        <taxon>Insecta</taxon>
        <taxon>Pterygota</taxon>
        <taxon>Neoptera</taxon>
        <taxon>Endopterygota</taxon>
        <taxon>Hymenoptera</taxon>
        <taxon>Apocrita</taxon>
        <taxon>Proctotrupomorpha</taxon>
        <taxon>Chalcidoidea</taxon>
        <taxon>Pteromalidae</taxon>
        <taxon>Pteromalinae</taxon>
        <taxon>Nasonia</taxon>
    </lineage>
</organism>
<sequence length="156" mass="18054">MTAEPAKIYEIELRELEPLLRKSLADDELEILDYHTEPLLKLGENYGSTILKVRVEIRKNDGKEESLETVAKMLPGSDFQRMIFDSSYSFRKEAFLYGELIPSYQRLEREFGVKDVFYPVPKLYGVRFSLKGGDEFDDDAVILMENLKVWTNKSSG</sequence>
<dbReference type="GeneID" id="100678411"/>
<dbReference type="EnsemblMetazoa" id="XM_031925674">
    <property type="protein sequence ID" value="XP_031781534"/>
    <property type="gene ID" value="LOC100678411"/>
</dbReference>
<dbReference type="Pfam" id="PF02958">
    <property type="entry name" value="EcKL"/>
    <property type="match status" value="1"/>
</dbReference>
<dbReference type="InterPro" id="IPR004119">
    <property type="entry name" value="EcKL"/>
</dbReference>
<dbReference type="AlphaFoldDB" id="A0A7M7T841"/>
<evidence type="ECO:0000313" key="1">
    <source>
        <dbReference type="EnsemblMetazoa" id="XP_031781534"/>
    </source>
</evidence>
<dbReference type="PANTHER" id="PTHR11012">
    <property type="entry name" value="PROTEIN KINASE-LIKE DOMAIN-CONTAINING"/>
    <property type="match status" value="1"/>
</dbReference>
<protein>
    <submittedName>
        <fullName evidence="1">Uncharacterized protein</fullName>
    </submittedName>
</protein>
<dbReference type="Proteomes" id="UP000002358">
    <property type="component" value="Unassembled WGS sequence"/>
</dbReference>
<reference evidence="1" key="1">
    <citation type="submission" date="2021-01" db="UniProtKB">
        <authorList>
            <consortium name="EnsemblMetazoa"/>
        </authorList>
    </citation>
    <scope>IDENTIFICATION</scope>
</reference>
<accession>A0A7M7T841</accession>
<name>A0A7M7T841_NASVI</name>
<keyword evidence="2" id="KW-1185">Reference proteome</keyword>
<dbReference type="PANTHER" id="PTHR11012:SF55">
    <property type="entry name" value="BHLH DOMAIN-CONTAINING PROTEIN"/>
    <property type="match status" value="1"/>
</dbReference>
<evidence type="ECO:0000313" key="2">
    <source>
        <dbReference type="Proteomes" id="UP000002358"/>
    </source>
</evidence>
<proteinExistence type="predicted"/>
<dbReference type="OrthoDB" id="191037at2759"/>
<dbReference type="RefSeq" id="XP_031781534.1">
    <property type="nucleotide sequence ID" value="XM_031925674.1"/>
</dbReference>